<sequence length="194" mass="22227">MDRLKLLPPEQVNAIEGFVERRLKEREERRLVDWYKPGAESTLPPDILGATAETVHLGPPHEPKEESIRAFKQIEHELRKQLVHIRHEHNKHEPEYFAAVAHLSNTDLVSFTSADFEQVRVGISAYGIHIFGKLRLPAMPDSGPAYVHFRIFSTGPDDQATLHCIHTEERELPGGGFSYRAIFTKNDPLEWFDT</sequence>
<protein>
    <submittedName>
        <fullName evidence="1">Uncharacterized protein</fullName>
    </submittedName>
</protein>
<reference evidence="1" key="1">
    <citation type="submission" date="2023-06" db="EMBL/GenBank/DDBJ databases">
        <title>Genome-scale phylogeny and comparative genomics of the fungal order Sordariales.</title>
        <authorList>
            <consortium name="Lawrence Berkeley National Laboratory"/>
            <person name="Hensen N."/>
            <person name="Bonometti L."/>
            <person name="Westerberg I."/>
            <person name="Brannstrom I.O."/>
            <person name="Guillou S."/>
            <person name="Cros-Aarteil S."/>
            <person name="Calhoun S."/>
            <person name="Haridas S."/>
            <person name="Kuo A."/>
            <person name="Mondo S."/>
            <person name="Pangilinan J."/>
            <person name="Riley R."/>
            <person name="Labutti K."/>
            <person name="Andreopoulos B."/>
            <person name="Lipzen A."/>
            <person name="Chen C."/>
            <person name="Yanf M."/>
            <person name="Daum C."/>
            <person name="Ng V."/>
            <person name="Clum A."/>
            <person name="Steindorff A."/>
            <person name="Ohm R."/>
            <person name="Martin F."/>
            <person name="Silar P."/>
            <person name="Natvig D."/>
            <person name="Lalanne C."/>
            <person name="Gautier V."/>
            <person name="Ament-Velasquez S.L."/>
            <person name="Kruys A."/>
            <person name="Hutchinson M.I."/>
            <person name="Powell A.J."/>
            <person name="Barry K."/>
            <person name="Miller A.N."/>
            <person name="Grigoriev I.V."/>
            <person name="Debuchy R."/>
            <person name="Gladieux P."/>
            <person name="Thoren M.H."/>
            <person name="Johannesson H."/>
        </authorList>
    </citation>
    <scope>NUCLEOTIDE SEQUENCE</scope>
    <source>
        <strain evidence="1">8032-3</strain>
    </source>
</reference>
<evidence type="ECO:0000313" key="1">
    <source>
        <dbReference type="EMBL" id="KAK1769909.1"/>
    </source>
</evidence>
<organism evidence="1 2">
    <name type="scientific">Phialemonium atrogriseum</name>
    <dbReference type="NCBI Taxonomy" id="1093897"/>
    <lineage>
        <taxon>Eukaryota</taxon>
        <taxon>Fungi</taxon>
        <taxon>Dikarya</taxon>
        <taxon>Ascomycota</taxon>
        <taxon>Pezizomycotina</taxon>
        <taxon>Sordariomycetes</taxon>
        <taxon>Sordariomycetidae</taxon>
        <taxon>Cephalothecales</taxon>
        <taxon>Cephalothecaceae</taxon>
        <taxon>Phialemonium</taxon>
    </lineage>
</organism>
<gene>
    <name evidence="1" type="ORF">QBC33DRAFT_556331</name>
</gene>
<accession>A0AAJ0C753</accession>
<keyword evidence="2" id="KW-1185">Reference proteome</keyword>
<comment type="caution">
    <text evidence="1">The sequence shown here is derived from an EMBL/GenBank/DDBJ whole genome shotgun (WGS) entry which is preliminary data.</text>
</comment>
<dbReference type="AlphaFoldDB" id="A0AAJ0C753"/>
<dbReference type="GeneID" id="85312905"/>
<proteinExistence type="predicted"/>
<dbReference type="Proteomes" id="UP001244011">
    <property type="component" value="Unassembled WGS sequence"/>
</dbReference>
<evidence type="ECO:0000313" key="2">
    <source>
        <dbReference type="Proteomes" id="UP001244011"/>
    </source>
</evidence>
<dbReference type="EMBL" id="MU839001">
    <property type="protein sequence ID" value="KAK1769909.1"/>
    <property type="molecule type" value="Genomic_DNA"/>
</dbReference>
<name>A0AAJ0C753_9PEZI</name>
<dbReference type="RefSeq" id="XP_060286122.1">
    <property type="nucleotide sequence ID" value="XM_060429718.1"/>
</dbReference>